<evidence type="ECO:0000256" key="1">
    <source>
        <dbReference type="SAM" id="SignalP"/>
    </source>
</evidence>
<dbReference type="PROSITE" id="PS00430">
    <property type="entry name" value="TONB_DEPENDENT_REC_1"/>
    <property type="match status" value="1"/>
</dbReference>
<feature type="chain" id="PRO_5045218859" description="Lipoprotein" evidence="1">
    <location>
        <begin position="23"/>
        <end position="176"/>
    </location>
</feature>
<dbReference type="RefSeq" id="WP_377471403.1">
    <property type="nucleotide sequence ID" value="NZ_JBHLWN010000068.1"/>
</dbReference>
<comment type="caution">
    <text evidence="2">The sequence shown here is derived from an EMBL/GenBank/DDBJ whole genome shotgun (WGS) entry which is preliminary data.</text>
</comment>
<organism evidence="2 3">
    <name type="scientific">Paenibacillus chartarius</name>
    <dbReference type="NCBI Taxonomy" id="747481"/>
    <lineage>
        <taxon>Bacteria</taxon>
        <taxon>Bacillati</taxon>
        <taxon>Bacillota</taxon>
        <taxon>Bacilli</taxon>
        <taxon>Bacillales</taxon>
        <taxon>Paenibacillaceae</taxon>
        <taxon>Paenibacillus</taxon>
    </lineage>
</organism>
<gene>
    <name evidence="2" type="ORF">ACFFK0_16690</name>
</gene>
<evidence type="ECO:0008006" key="4">
    <source>
        <dbReference type="Google" id="ProtNLM"/>
    </source>
</evidence>
<accession>A0ABV6DN56</accession>
<keyword evidence="3" id="KW-1185">Reference proteome</keyword>
<protein>
    <recommendedName>
        <fullName evidence="4">Lipoprotein</fullName>
    </recommendedName>
</protein>
<keyword evidence="1" id="KW-0732">Signal</keyword>
<dbReference type="PROSITE" id="PS51257">
    <property type="entry name" value="PROKAR_LIPOPROTEIN"/>
    <property type="match status" value="1"/>
</dbReference>
<reference evidence="2 3" key="1">
    <citation type="submission" date="2024-09" db="EMBL/GenBank/DDBJ databases">
        <authorList>
            <person name="Sun Q."/>
            <person name="Mori K."/>
        </authorList>
    </citation>
    <scope>NUCLEOTIDE SEQUENCE [LARGE SCALE GENOMIC DNA]</scope>
    <source>
        <strain evidence="2 3">CCM 7759</strain>
    </source>
</reference>
<dbReference type="InterPro" id="IPR010916">
    <property type="entry name" value="TonB_box_CS"/>
</dbReference>
<name>A0ABV6DN56_9BACL</name>
<evidence type="ECO:0000313" key="2">
    <source>
        <dbReference type="EMBL" id="MFC0214066.1"/>
    </source>
</evidence>
<evidence type="ECO:0000313" key="3">
    <source>
        <dbReference type="Proteomes" id="UP001589776"/>
    </source>
</evidence>
<proteinExistence type="predicted"/>
<feature type="signal peptide" evidence="1">
    <location>
        <begin position="1"/>
        <end position="22"/>
    </location>
</feature>
<dbReference type="EMBL" id="JBHLWN010000068">
    <property type="protein sequence ID" value="MFC0214066.1"/>
    <property type="molecule type" value="Genomic_DNA"/>
</dbReference>
<dbReference type="Proteomes" id="UP001589776">
    <property type="component" value="Unassembled WGS sequence"/>
</dbReference>
<sequence length="176" mass="18157">MCKTVLRGLFIGGMLLAGAALAAGCGVSEKAVQTAVEKTTGVKVDEKDNSITVTGKDGEKVEISTDSGKVPEGFPFTILPGGKVESSLASTENGAKSYVVSVSSRKPIKEVAAYYAEALKSKGIEAERTELTGDAGVDTVILAGKSDKMDATVQIYNGDSIGTEGYVANIMVKVAE</sequence>